<reference evidence="2 3" key="1">
    <citation type="submission" date="2013-06" db="EMBL/GenBank/DDBJ databases">
        <authorList>
            <person name="Weinstock G."/>
            <person name="Sodergren E."/>
            <person name="Lobos E.A."/>
            <person name="Fulton L."/>
            <person name="Fulton R."/>
            <person name="Courtney L."/>
            <person name="Fronick C."/>
            <person name="O'Laughlin M."/>
            <person name="Godfrey J."/>
            <person name="Wilson R.M."/>
            <person name="Miner T."/>
            <person name="Farmer C."/>
            <person name="Delehaunty K."/>
            <person name="Cordes M."/>
            <person name="Minx P."/>
            <person name="Tomlinson C."/>
            <person name="Chen J."/>
            <person name="Wollam A."/>
            <person name="Pepin K.H."/>
            <person name="Bhonagiri V."/>
            <person name="Zhang X."/>
            <person name="Warren W."/>
            <person name="Mitreva M."/>
            <person name="Mardis E.R."/>
            <person name="Wilson R.K."/>
        </authorList>
    </citation>
    <scope>NUCLEOTIDE SEQUENCE [LARGE SCALE GENOMIC DNA]</scope>
    <source>
        <strain evidence="2 3">F0570</strain>
    </source>
</reference>
<dbReference type="AlphaFoldDB" id="A0A0E2LRS1"/>
<evidence type="ECO:0000256" key="1">
    <source>
        <dbReference type="SAM" id="SignalP"/>
    </source>
</evidence>
<dbReference type="RefSeq" id="WP_021665246.1">
    <property type="nucleotide sequence ID" value="NZ_KI259137.1"/>
</dbReference>
<keyword evidence="1" id="KW-0732">Signal</keyword>
<comment type="caution">
    <text evidence="2">The sequence shown here is derived from an EMBL/GenBank/DDBJ whole genome shotgun (WGS) entry which is preliminary data.</text>
</comment>
<dbReference type="EMBL" id="AWUW01000040">
    <property type="protein sequence ID" value="ERJ67903.1"/>
    <property type="molecule type" value="Genomic_DNA"/>
</dbReference>
<evidence type="ECO:0000313" key="2">
    <source>
        <dbReference type="EMBL" id="ERJ67903.1"/>
    </source>
</evidence>
<sequence>MAKKLSFWGATLLFFSVSALSQNILTDISKYDLNKIEKRTIKKSRKLLKTEKERKLFAFTYFAIGLSDFSSIKNGDIDNFIKNFKLSSKGNSIADDFFENFKLYDYRCYVYDDSLNIIAMAMKTNVFLFGSTTPDSRYIEYITRINPEYTFEYIFYPGSCCMYFCYKNGEIIIVRLSDDGENIISYPLSDSK</sequence>
<name>A0A0E2LRS1_PORGN</name>
<feature type="chain" id="PRO_5002398875" description="DUF4252 domain-containing protein" evidence="1">
    <location>
        <begin position="22"/>
        <end position="192"/>
    </location>
</feature>
<evidence type="ECO:0008006" key="4">
    <source>
        <dbReference type="Google" id="ProtNLM"/>
    </source>
</evidence>
<feature type="signal peptide" evidence="1">
    <location>
        <begin position="1"/>
        <end position="21"/>
    </location>
</feature>
<dbReference type="Proteomes" id="UP000016630">
    <property type="component" value="Unassembled WGS sequence"/>
</dbReference>
<gene>
    <name evidence="2" type="ORF">HMPREF1555_00693</name>
</gene>
<accession>A0A0E2LRS1</accession>
<evidence type="ECO:0000313" key="3">
    <source>
        <dbReference type="Proteomes" id="UP000016630"/>
    </source>
</evidence>
<protein>
    <recommendedName>
        <fullName evidence="4">DUF4252 domain-containing protein</fullName>
    </recommendedName>
</protein>
<organism evidence="2 3">
    <name type="scientific">Porphyromonas gingivalis F0570</name>
    <dbReference type="NCBI Taxonomy" id="1227271"/>
    <lineage>
        <taxon>Bacteria</taxon>
        <taxon>Pseudomonadati</taxon>
        <taxon>Bacteroidota</taxon>
        <taxon>Bacteroidia</taxon>
        <taxon>Bacteroidales</taxon>
        <taxon>Porphyromonadaceae</taxon>
        <taxon>Porphyromonas</taxon>
    </lineage>
</organism>
<proteinExistence type="predicted"/>
<dbReference type="HOGENOM" id="CLU_1371126_0_0_10"/>